<dbReference type="RefSeq" id="WP_209460972.1">
    <property type="nucleotide sequence ID" value="NZ_JAGGKC010000042.1"/>
</dbReference>
<dbReference type="Pfam" id="PF02954">
    <property type="entry name" value="HTH_8"/>
    <property type="match status" value="1"/>
</dbReference>
<organism evidence="2 3">
    <name type="scientific">Youngiibacter multivorans</name>
    <dbReference type="NCBI Taxonomy" id="937251"/>
    <lineage>
        <taxon>Bacteria</taxon>
        <taxon>Bacillati</taxon>
        <taxon>Bacillota</taxon>
        <taxon>Clostridia</taxon>
        <taxon>Eubacteriales</taxon>
        <taxon>Clostridiaceae</taxon>
        <taxon>Youngiibacter</taxon>
    </lineage>
</organism>
<dbReference type="InterPro" id="IPR009057">
    <property type="entry name" value="Homeodomain-like_sf"/>
</dbReference>
<evidence type="ECO:0000313" key="3">
    <source>
        <dbReference type="Proteomes" id="UP001519271"/>
    </source>
</evidence>
<dbReference type="Proteomes" id="UP001519271">
    <property type="component" value="Unassembled WGS sequence"/>
</dbReference>
<protein>
    <recommendedName>
        <fullName evidence="1">DNA binding HTH domain-containing protein</fullName>
    </recommendedName>
</protein>
<dbReference type="PRINTS" id="PR01590">
    <property type="entry name" value="HTHFIS"/>
</dbReference>
<name>A0ABS4G8F2_9CLOT</name>
<accession>A0ABS4G8F2</accession>
<dbReference type="EMBL" id="JAGGKC010000042">
    <property type="protein sequence ID" value="MBP1920814.1"/>
    <property type="molecule type" value="Genomic_DNA"/>
</dbReference>
<gene>
    <name evidence="2" type="ORF">J2Z34_003331</name>
</gene>
<reference evidence="2 3" key="1">
    <citation type="submission" date="2021-03" db="EMBL/GenBank/DDBJ databases">
        <title>Genomic Encyclopedia of Type Strains, Phase IV (KMG-IV): sequencing the most valuable type-strain genomes for metagenomic binning, comparative biology and taxonomic classification.</title>
        <authorList>
            <person name="Goeker M."/>
        </authorList>
    </citation>
    <scope>NUCLEOTIDE SEQUENCE [LARGE SCALE GENOMIC DNA]</scope>
    <source>
        <strain evidence="2 3">DSM 6139</strain>
    </source>
</reference>
<feature type="domain" description="DNA binding HTH" evidence="1">
    <location>
        <begin position="174"/>
        <end position="215"/>
    </location>
</feature>
<dbReference type="InterPro" id="IPR002197">
    <property type="entry name" value="HTH_Fis"/>
</dbReference>
<evidence type="ECO:0000259" key="1">
    <source>
        <dbReference type="Pfam" id="PF02954"/>
    </source>
</evidence>
<dbReference type="Gene3D" id="1.10.10.60">
    <property type="entry name" value="Homeodomain-like"/>
    <property type="match status" value="1"/>
</dbReference>
<comment type="caution">
    <text evidence="2">The sequence shown here is derived from an EMBL/GenBank/DDBJ whole genome shotgun (WGS) entry which is preliminary data.</text>
</comment>
<dbReference type="SUPFAM" id="SSF46689">
    <property type="entry name" value="Homeodomain-like"/>
    <property type="match status" value="1"/>
</dbReference>
<evidence type="ECO:0000313" key="2">
    <source>
        <dbReference type="EMBL" id="MBP1920814.1"/>
    </source>
</evidence>
<proteinExistence type="predicted"/>
<sequence>MDAANRTSFGINNSDTYHGLRESELESLLEEVDPEGFIPMKCNATFIVSEDLRITHEEKKDITRLPIIRDTRVNQKLSENTLLGCISKEARDRRKPITRRLNSGAIACAVPVFSAGYMKGIVVFFYTELNEDDLVERIGEIADTTLNDAYLKAQGFDKATLHSRDNLAKDAPITLEEYEKFAIINAGEALKWNISKMARTLGIGRNTLYYKMKKYEIG</sequence>
<keyword evidence="3" id="KW-1185">Reference proteome</keyword>